<comment type="subcellular location">
    <subcellularLocation>
        <location evidence="1">Cell membrane</location>
        <topology evidence="1">Multi-pass membrane protein</topology>
    </subcellularLocation>
</comment>
<evidence type="ECO:0000256" key="5">
    <source>
        <dbReference type="ARBA" id="ARBA00022989"/>
    </source>
</evidence>
<protein>
    <submittedName>
        <fullName evidence="8">DoxX family membrane protein</fullName>
    </submittedName>
</protein>
<keyword evidence="9" id="KW-1185">Reference proteome</keyword>
<evidence type="ECO:0000313" key="8">
    <source>
        <dbReference type="EMBL" id="KAA9332817.1"/>
    </source>
</evidence>
<dbReference type="InterPro" id="IPR003787">
    <property type="entry name" value="Sulphur_relay_DsrE/F-like"/>
</dbReference>
<evidence type="ECO:0000256" key="7">
    <source>
        <dbReference type="SAM" id="Phobius"/>
    </source>
</evidence>
<dbReference type="Gene3D" id="3.40.1260.10">
    <property type="entry name" value="DsrEFH-like"/>
    <property type="match status" value="1"/>
</dbReference>
<reference evidence="8 9" key="1">
    <citation type="submission" date="2019-09" db="EMBL/GenBank/DDBJ databases">
        <title>Genome sequence of Adhaeribacter sp. M2.</title>
        <authorList>
            <person name="Srinivasan S."/>
        </authorList>
    </citation>
    <scope>NUCLEOTIDE SEQUENCE [LARGE SCALE GENOMIC DNA]</scope>
    <source>
        <strain evidence="8 9">M2</strain>
    </source>
</reference>
<keyword evidence="5 7" id="KW-1133">Transmembrane helix</keyword>
<evidence type="ECO:0000256" key="2">
    <source>
        <dbReference type="ARBA" id="ARBA00006679"/>
    </source>
</evidence>
<comment type="similarity">
    <text evidence="2">Belongs to the DoxX family.</text>
</comment>
<dbReference type="InterPro" id="IPR032808">
    <property type="entry name" value="DoxX"/>
</dbReference>
<dbReference type="PANTHER" id="PTHR33452">
    <property type="entry name" value="OXIDOREDUCTASE CATD-RELATED"/>
    <property type="match status" value="1"/>
</dbReference>
<evidence type="ECO:0000256" key="3">
    <source>
        <dbReference type="ARBA" id="ARBA00022475"/>
    </source>
</evidence>
<name>A0A5N1IS71_9BACT</name>
<comment type="caution">
    <text evidence="8">The sequence shown here is derived from an EMBL/GenBank/DDBJ whole genome shotgun (WGS) entry which is preliminary data.</text>
</comment>
<dbReference type="GO" id="GO:0005886">
    <property type="term" value="C:plasma membrane"/>
    <property type="evidence" value="ECO:0007669"/>
    <property type="project" value="UniProtKB-SubCell"/>
</dbReference>
<organism evidence="8 9">
    <name type="scientific">Adhaeribacter soli</name>
    <dbReference type="NCBI Taxonomy" id="2607655"/>
    <lineage>
        <taxon>Bacteria</taxon>
        <taxon>Pseudomonadati</taxon>
        <taxon>Bacteroidota</taxon>
        <taxon>Cytophagia</taxon>
        <taxon>Cytophagales</taxon>
        <taxon>Hymenobacteraceae</taxon>
        <taxon>Adhaeribacter</taxon>
    </lineage>
</organism>
<evidence type="ECO:0000256" key="4">
    <source>
        <dbReference type="ARBA" id="ARBA00022692"/>
    </source>
</evidence>
<evidence type="ECO:0000313" key="9">
    <source>
        <dbReference type="Proteomes" id="UP000326570"/>
    </source>
</evidence>
<dbReference type="EMBL" id="VTWT01000006">
    <property type="protein sequence ID" value="KAA9332817.1"/>
    <property type="molecule type" value="Genomic_DNA"/>
</dbReference>
<dbReference type="Pfam" id="PF07681">
    <property type="entry name" value="DoxX"/>
    <property type="match status" value="1"/>
</dbReference>
<accession>A0A5N1IS71</accession>
<feature type="transmembrane region" description="Helical" evidence="7">
    <location>
        <begin position="12"/>
        <end position="31"/>
    </location>
</feature>
<evidence type="ECO:0000256" key="6">
    <source>
        <dbReference type="ARBA" id="ARBA00023136"/>
    </source>
</evidence>
<sequence>MQQTTLNKFSFLALRVMGSLIFITAGLNHLFQTAQAAARLEKAKMGFLATSLANPELLVILSGVGLVAGGLALLAGFQTRFAALLLMLILIPITITIQMGSAATMGPLFKNIAIMGMLVFFMANGAVAYGLDQYLAGKKTLTPNVRSAAGSAIMVLAGSILFSSCTSTNGLNVSSTSSNQAQSTGKKNYGILISQPDHLKAAVNTAQTMRKEAKYNAGKIVVMACSKSVEAFKKDSDLKAVFEAGKAAGVTFTVCGMSLEKFKIAPEALMEGSTIVPNGLTYMFDLQQEGFTTVEL</sequence>
<feature type="transmembrane region" description="Helical" evidence="7">
    <location>
        <begin position="112"/>
        <end position="131"/>
    </location>
</feature>
<dbReference type="Proteomes" id="UP000326570">
    <property type="component" value="Unassembled WGS sequence"/>
</dbReference>
<dbReference type="InterPro" id="IPR027396">
    <property type="entry name" value="DsrEFH-like"/>
</dbReference>
<dbReference type="PANTHER" id="PTHR33452:SF1">
    <property type="entry name" value="INNER MEMBRANE PROTEIN YPHA-RELATED"/>
    <property type="match status" value="1"/>
</dbReference>
<keyword evidence="3" id="KW-1003">Cell membrane</keyword>
<dbReference type="AlphaFoldDB" id="A0A5N1IS71"/>
<dbReference type="RefSeq" id="WP_150904230.1">
    <property type="nucleotide sequence ID" value="NZ_VTWT01000006.1"/>
</dbReference>
<dbReference type="Pfam" id="PF02635">
    <property type="entry name" value="DsrE"/>
    <property type="match status" value="1"/>
</dbReference>
<gene>
    <name evidence="8" type="ORF">F0P94_12540</name>
</gene>
<feature type="transmembrane region" description="Helical" evidence="7">
    <location>
        <begin position="81"/>
        <end position="100"/>
    </location>
</feature>
<evidence type="ECO:0000256" key="1">
    <source>
        <dbReference type="ARBA" id="ARBA00004651"/>
    </source>
</evidence>
<keyword evidence="6 7" id="KW-0472">Membrane</keyword>
<dbReference type="InterPro" id="IPR051907">
    <property type="entry name" value="DoxX-like_oxidoreductase"/>
</dbReference>
<keyword evidence="4 7" id="KW-0812">Transmembrane</keyword>
<proteinExistence type="inferred from homology"/>
<feature type="transmembrane region" description="Helical" evidence="7">
    <location>
        <begin position="57"/>
        <end position="74"/>
    </location>
</feature>
<dbReference type="SUPFAM" id="SSF75169">
    <property type="entry name" value="DsrEFH-like"/>
    <property type="match status" value="1"/>
</dbReference>